<dbReference type="PANTHER" id="PTHR45953:SF1">
    <property type="entry name" value="IDURONATE 2-SULFATASE"/>
    <property type="match status" value="1"/>
</dbReference>
<sequence length="313" mass="32982">MSSPPRRRPVLGTSGATRPRRVPQAHLRDGEGELRDFGARMATLRPGSSRAAALAAAYSAAASFADAQVGRVLREGLDAHNLTASTLVALCGDHGFKLGHGGSWGKHTLLRADTRVPLVVAGPGVRAGVEVRVPVELLDVYPTLLRLAGLGPPRGDPRAQPRLEGRPLTPWLSGGGGGDSAPARRGAAFALSQWPSPRAEWPCMGYALRTANWSQVTWAPLARTHTRAGAAGRSARCGGAADLFSNAPGPGWREARNLLAQPQLAPRAAALREMLRRILRRDPGDPRARGPRLAGAPRNGSLSVDRGISKGEV</sequence>
<reference evidence="5" key="1">
    <citation type="submission" date="2021-01" db="EMBL/GenBank/DDBJ databases">
        <authorList>
            <person name="Corre E."/>
            <person name="Pelletier E."/>
            <person name="Niang G."/>
            <person name="Scheremetjew M."/>
            <person name="Finn R."/>
            <person name="Kale V."/>
            <person name="Holt S."/>
            <person name="Cochrane G."/>
            <person name="Meng A."/>
            <person name="Brown T."/>
            <person name="Cohen L."/>
        </authorList>
    </citation>
    <scope>NUCLEOTIDE SEQUENCE</scope>
    <source>
        <strain evidence="5">379</strain>
    </source>
</reference>
<gene>
    <name evidence="5" type="ORF">EHUX00137_LOCUS18867</name>
</gene>
<feature type="region of interest" description="Disordered" evidence="3">
    <location>
        <begin position="151"/>
        <end position="183"/>
    </location>
</feature>
<evidence type="ECO:0000256" key="2">
    <source>
        <dbReference type="ARBA" id="ARBA00022801"/>
    </source>
</evidence>
<evidence type="ECO:0000256" key="3">
    <source>
        <dbReference type="SAM" id="MobiDB-lite"/>
    </source>
</evidence>
<dbReference type="GO" id="GO:0008484">
    <property type="term" value="F:sulfuric ester hydrolase activity"/>
    <property type="evidence" value="ECO:0007669"/>
    <property type="project" value="TreeGrafter"/>
</dbReference>
<protein>
    <recommendedName>
        <fullName evidence="4">Sulfatase N-terminal domain-containing protein</fullName>
    </recommendedName>
</protein>
<name>A0A7S3WDR0_EMIHU</name>
<evidence type="ECO:0000313" key="5">
    <source>
        <dbReference type="EMBL" id="CAE0551597.1"/>
    </source>
</evidence>
<proteinExistence type="predicted"/>
<feature type="region of interest" description="Disordered" evidence="3">
    <location>
        <begin position="280"/>
        <end position="313"/>
    </location>
</feature>
<dbReference type="SUPFAM" id="SSF53649">
    <property type="entry name" value="Alkaline phosphatase-like"/>
    <property type="match status" value="1"/>
</dbReference>
<evidence type="ECO:0000256" key="1">
    <source>
        <dbReference type="ARBA" id="ARBA00022723"/>
    </source>
</evidence>
<dbReference type="AlphaFoldDB" id="A0A7S3WDR0"/>
<feature type="domain" description="Sulfatase N-terminal" evidence="4">
    <location>
        <begin position="51"/>
        <end position="149"/>
    </location>
</feature>
<dbReference type="GO" id="GO:0046872">
    <property type="term" value="F:metal ion binding"/>
    <property type="evidence" value="ECO:0007669"/>
    <property type="project" value="UniProtKB-KW"/>
</dbReference>
<feature type="region of interest" description="Disordered" evidence="3">
    <location>
        <begin position="1"/>
        <end position="22"/>
    </location>
</feature>
<accession>A0A7S3WDR0</accession>
<dbReference type="InterPro" id="IPR017850">
    <property type="entry name" value="Alkaline_phosphatase_core_sf"/>
</dbReference>
<evidence type="ECO:0000259" key="4">
    <source>
        <dbReference type="Pfam" id="PF00884"/>
    </source>
</evidence>
<dbReference type="GO" id="GO:0005737">
    <property type="term" value="C:cytoplasm"/>
    <property type="evidence" value="ECO:0007669"/>
    <property type="project" value="TreeGrafter"/>
</dbReference>
<dbReference type="Pfam" id="PF00884">
    <property type="entry name" value="Sulfatase"/>
    <property type="match status" value="1"/>
</dbReference>
<dbReference type="EMBL" id="HBIR01024585">
    <property type="protein sequence ID" value="CAE0551597.1"/>
    <property type="molecule type" value="Transcribed_RNA"/>
</dbReference>
<keyword evidence="2" id="KW-0378">Hydrolase</keyword>
<dbReference type="Gene3D" id="3.40.720.10">
    <property type="entry name" value="Alkaline Phosphatase, subunit A"/>
    <property type="match status" value="1"/>
</dbReference>
<keyword evidence="1" id="KW-0479">Metal-binding</keyword>
<dbReference type="PANTHER" id="PTHR45953">
    <property type="entry name" value="IDURONATE 2-SULFATASE"/>
    <property type="match status" value="1"/>
</dbReference>
<organism evidence="5">
    <name type="scientific">Emiliania huxleyi</name>
    <name type="common">Coccolithophore</name>
    <name type="synonym">Pontosphaera huxleyi</name>
    <dbReference type="NCBI Taxonomy" id="2903"/>
    <lineage>
        <taxon>Eukaryota</taxon>
        <taxon>Haptista</taxon>
        <taxon>Haptophyta</taxon>
        <taxon>Prymnesiophyceae</taxon>
        <taxon>Isochrysidales</taxon>
        <taxon>Noelaerhabdaceae</taxon>
        <taxon>Emiliania</taxon>
    </lineage>
</organism>
<feature type="compositionally biased region" description="Basic and acidic residues" evidence="3">
    <location>
        <begin position="155"/>
        <end position="165"/>
    </location>
</feature>
<dbReference type="InterPro" id="IPR000917">
    <property type="entry name" value="Sulfatase_N"/>
</dbReference>